<dbReference type="PANTHER" id="PTHR24099:SF11">
    <property type="entry name" value="FIBRONECTIN TYPE III DOMAIN-CONTAINING 3BA-RELATED"/>
    <property type="match status" value="1"/>
</dbReference>
<reference evidence="3 4" key="1">
    <citation type="submission" date="2019-09" db="EMBL/GenBank/DDBJ databases">
        <title>Characterisation of the sponge microbiome using genome-centric metagenomics.</title>
        <authorList>
            <person name="Engelberts J.P."/>
            <person name="Robbins S.J."/>
            <person name="De Goeij J.M."/>
            <person name="Aranda M."/>
            <person name="Bell S.C."/>
            <person name="Webster N.S."/>
        </authorList>
    </citation>
    <scope>NUCLEOTIDE SEQUENCE [LARGE SCALE GENOMIC DNA]</scope>
    <source>
        <strain evidence="3">SB0662_bin_43</strain>
    </source>
</reference>
<dbReference type="InterPro" id="IPR050617">
    <property type="entry name" value="E3_ligase_FN3/SPRY"/>
</dbReference>
<dbReference type="PROSITE" id="PS50853">
    <property type="entry name" value="FN3"/>
    <property type="match status" value="3"/>
</dbReference>
<evidence type="ECO:0000313" key="3">
    <source>
        <dbReference type="EMBL" id="MYE38187.1"/>
    </source>
</evidence>
<dbReference type="InterPro" id="IPR036116">
    <property type="entry name" value="FN3_sf"/>
</dbReference>
<evidence type="ECO:0000259" key="2">
    <source>
        <dbReference type="PROSITE" id="PS50853"/>
    </source>
</evidence>
<dbReference type="SUPFAM" id="SSF49265">
    <property type="entry name" value="Fibronectin type III"/>
    <property type="match status" value="3"/>
</dbReference>
<evidence type="ECO:0000313" key="4">
    <source>
        <dbReference type="Proteomes" id="UP000449092"/>
    </source>
</evidence>
<feature type="domain" description="Fibronectin type-III" evidence="2">
    <location>
        <begin position="1004"/>
        <end position="1106"/>
    </location>
</feature>
<dbReference type="PANTHER" id="PTHR24099">
    <property type="entry name" value="E3 UBIQUITIN-PROTEIN LIGASE TRIM36-RELATED"/>
    <property type="match status" value="1"/>
</dbReference>
<keyword evidence="1" id="KW-0472">Membrane</keyword>
<organism evidence="3 4">
    <name type="scientific">Candidatus Spechtbacteria bacterium SB0662_bin_43</name>
    <dbReference type="NCBI Taxonomy" id="2604897"/>
    <lineage>
        <taxon>Bacteria</taxon>
        <taxon>Candidatus Spechtiibacteriota</taxon>
    </lineage>
</organism>
<proteinExistence type="predicted"/>
<comment type="caution">
    <text evidence="3">The sequence shown here is derived from an EMBL/GenBank/DDBJ whole genome shotgun (WGS) entry which is preliminary data.</text>
</comment>
<evidence type="ECO:0000256" key="1">
    <source>
        <dbReference type="SAM" id="Phobius"/>
    </source>
</evidence>
<dbReference type="SMART" id="SM00060">
    <property type="entry name" value="FN3"/>
    <property type="match status" value="5"/>
</dbReference>
<dbReference type="EMBL" id="VXOY01000012">
    <property type="protein sequence ID" value="MYE38187.1"/>
    <property type="molecule type" value="Genomic_DNA"/>
</dbReference>
<protein>
    <submittedName>
        <fullName evidence="3">Fibronectin type III domain-containing protein</fullName>
    </submittedName>
</protein>
<dbReference type="InterPro" id="IPR013783">
    <property type="entry name" value="Ig-like_fold"/>
</dbReference>
<keyword evidence="1" id="KW-0812">Transmembrane</keyword>
<feature type="domain" description="Fibronectin type-III" evidence="2">
    <location>
        <begin position="1333"/>
        <end position="1437"/>
    </location>
</feature>
<gene>
    <name evidence="3" type="ORF">F4X82_01555</name>
</gene>
<dbReference type="Pfam" id="PF00041">
    <property type="entry name" value="fn3"/>
    <property type="match status" value="3"/>
</dbReference>
<name>A0A845D9Z9_9BACT</name>
<dbReference type="CDD" id="cd00063">
    <property type="entry name" value="FN3"/>
    <property type="match status" value="3"/>
</dbReference>
<feature type="domain" description="Fibronectin type-III" evidence="2">
    <location>
        <begin position="1118"/>
        <end position="1216"/>
    </location>
</feature>
<sequence length="1549" mass="170489">MKTKLKTERATTVIATITTVVALAIIGSVVALSPAQTTAQTTQDVIRLYDGDLIKSPSNPDVYIVKYINNKWFKRLILNPEIFNSYGHLSWDNIKTVNQSTIDQHTTSHLVVEVNANGAPVNGRVYYLTSAPNADTGIKHHLNVTPQEFESLGLDWDSIYKINSTEAGPTFYRTGTPITVSNFNTITRGTPTQQGTTTPVTTNQDASFRATLSSNITGIEIGKNQQREVAEFTLRSTDNNSTIDDVTLRLSPRGSGSKNKNLADSFTDIELLLNGSSVKKIATSSSSAVRKIGEDYHIHFNFIPDVVIEAGTTEQLTVQVHTKTSLTTEHFQEWSVAMEEIDLVGTYAEEYKTPAARIFTVAKEKIPFITVNHEYNQYLIGHNNRITIDSDSAQNKNLLVASISNKTAPGEEDETVVLDSLQVRIQPPDTRYIADNINSVSLYVGSQRLGTTQMVNASNPSSIFTFPNLNRQIRPNQNLLVTVQANIQPQSTARNTDITTTIPSAGMRLRYSTNNQPVENGFITGTARNTAHLSIARPGSIATAFLPEPVNPHITTTTLTDIGVLQMTANHSNTRIHRIQVALEPQGADHKPYGVFRQMNLLVDGRTYTKTLSTSSAYTRNGSTYTVLFDNLSIPISQNRNKNATIQIQTISNPANSPTQEWRLSVPSQGIQGTNNDLDQYNTNNPTKNFFVGDTVYSTLGQNNPEAQTFSAKQTNNKVELLEFRVANHSATNHTIDSFTVRLTGNQLGTGKTLNNIVRKIYLIENNRVIQTITNTPTLSPTASTDVSFNNLNRALNRGAEKTFKVAIDVPQQDTTQYSYSSGAQIRASLTRVNLTNSAVSLSNTLDGNWMTFIKAGVVSLTKHIAPDNTIITPRTTHEVSQFTLSVDGEAVEIKTINVLLSRVSGSNNNPWDIIDRIELYDQTTRIGYLSLSSSTVTDNRVSFIAPIRLSTPLSLRQINPRTITVKLITKRLSNDQWNGVWNIRLRALNATSDRATFTLSGAGLNNLQVWTTSTTEASLRWLTPVSSANIHRYEIEYCDITDRTSCARWSDVVTTGTPQLTAALTSQSTEANISGLDADKVYRFRIRYTQINPTRYSTWVTTDDVHMAAHGTTITPVVSGFVVSTSNPPTTNTIHLEWTKALDTEYQIEYRKSGDSDWAQGRLSVVPKNSNPSVLQAIFSGLNQGITYEFQVRALKNNQLSAWSSTLPATTTLNPPRSLKATTTATSITLSWTQPSGIKDTSELAYEIEACQPDIIGTATSSHCSGTDWKTITTTSTSSHETLHTFTVINSNSIVQNASYDIRIRAVRGSATPPQSQWIVIGNVVTKRSVEAPTTLRLSALNPPTTNTLTIEWDSIQSAQYEAQYCSPSTGNTCTNREWITADNAIVHTISQRPGVAQLRLRSLTPGTRYNVRVKTTLGGSESPWSTILQTRTKLSTPVLAPSLTQIDTTNNGESITVFYTRSVGTTSYKVDWCEYEGNTSCPTTDEKWLSTLIDSPTTTAEVDIRTANPESGQRYRVRVRAQALTTDLASLTPGTSEWSTPITVTIP</sequence>
<dbReference type="Gene3D" id="2.60.40.10">
    <property type="entry name" value="Immunoglobulins"/>
    <property type="match status" value="4"/>
</dbReference>
<dbReference type="Proteomes" id="UP000449092">
    <property type="component" value="Unassembled WGS sequence"/>
</dbReference>
<accession>A0A845D9Z9</accession>
<dbReference type="InterPro" id="IPR003961">
    <property type="entry name" value="FN3_dom"/>
</dbReference>
<feature type="transmembrane region" description="Helical" evidence="1">
    <location>
        <begin position="12"/>
        <end position="32"/>
    </location>
</feature>
<keyword evidence="1" id="KW-1133">Transmembrane helix</keyword>